<comment type="caution">
    <text evidence="1">The sequence shown here is derived from an EMBL/GenBank/DDBJ whole genome shotgun (WGS) entry which is preliminary data.</text>
</comment>
<protein>
    <submittedName>
        <fullName evidence="1">Uncharacterized protein</fullName>
    </submittedName>
</protein>
<dbReference type="AlphaFoldDB" id="A0A835NA80"/>
<accession>A0A835NA80</accession>
<evidence type="ECO:0000313" key="2">
    <source>
        <dbReference type="Proteomes" id="UP000657918"/>
    </source>
</evidence>
<evidence type="ECO:0000313" key="1">
    <source>
        <dbReference type="EMBL" id="KAF9688888.1"/>
    </source>
</evidence>
<keyword evidence="2" id="KW-1185">Reference proteome</keyword>
<gene>
    <name evidence="1" type="ORF">SADUNF_Sadunf01G0034700</name>
</gene>
<reference evidence="1 2" key="1">
    <citation type="submission" date="2020-10" db="EMBL/GenBank/DDBJ databases">
        <title>Plant Genome Project.</title>
        <authorList>
            <person name="Zhang R.-G."/>
        </authorList>
    </citation>
    <scope>NUCLEOTIDE SEQUENCE [LARGE SCALE GENOMIC DNA]</scope>
    <source>
        <strain evidence="1">FAFU-HL-1</strain>
        <tissue evidence="1">Leaf</tissue>
    </source>
</reference>
<sequence>MTFQLPTTERLKLSLFQHQTKLTTFCYYFLSAVSVHKLYQFLLSFSADDKIILSWLAFTRFNSIMRFTPLDK</sequence>
<proteinExistence type="predicted"/>
<dbReference type="Proteomes" id="UP000657918">
    <property type="component" value="Unassembled WGS sequence"/>
</dbReference>
<dbReference type="EMBL" id="JADGMS010000001">
    <property type="protein sequence ID" value="KAF9688888.1"/>
    <property type="molecule type" value="Genomic_DNA"/>
</dbReference>
<organism evidence="1 2">
    <name type="scientific">Salix dunnii</name>
    <dbReference type="NCBI Taxonomy" id="1413687"/>
    <lineage>
        <taxon>Eukaryota</taxon>
        <taxon>Viridiplantae</taxon>
        <taxon>Streptophyta</taxon>
        <taxon>Embryophyta</taxon>
        <taxon>Tracheophyta</taxon>
        <taxon>Spermatophyta</taxon>
        <taxon>Magnoliopsida</taxon>
        <taxon>eudicotyledons</taxon>
        <taxon>Gunneridae</taxon>
        <taxon>Pentapetalae</taxon>
        <taxon>rosids</taxon>
        <taxon>fabids</taxon>
        <taxon>Malpighiales</taxon>
        <taxon>Salicaceae</taxon>
        <taxon>Saliceae</taxon>
        <taxon>Salix</taxon>
    </lineage>
</organism>
<name>A0A835NA80_9ROSI</name>